<dbReference type="AlphaFoldDB" id="A0A0G4AR71"/>
<organism evidence="1 2">
    <name type="scientific">Candidatus Wolfebacteria bacterium GW2011_GWB1_47_1</name>
    <dbReference type="NCBI Taxonomy" id="1619007"/>
    <lineage>
        <taxon>Bacteria</taxon>
        <taxon>Candidatus Wolfeibacteriota</taxon>
    </lineage>
</organism>
<protein>
    <submittedName>
        <fullName evidence="1">Uncharacterized protein</fullName>
    </submittedName>
</protein>
<accession>A0A0G4AR71</accession>
<gene>
    <name evidence="1" type="ORF">UX70_C0001G0017</name>
</gene>
<evidence type="ECO:0000313" key="1">
    <source>
        <dbReference type="EMBL" id="AKM77755.1"/>
    </source>
</evidence>
<dbReference type="Proteomes" id="UP000035656">
    <property type="component" value="Chromosome"/>
</dbReference>
<reference evidence="1 2" key="1">
    <citation type="journal article" date="2015" name="Nature">
        <title>rRNA introns, odd ribosomes, and small enigmatic genomes across a large radiation of phyla.</title>
        <authorList>
            <person name="Brown C.T."/>
            <person name="Hug L.A."/>
            <person name="Thomas B.C."/>
            <person name="Sharon I."/>
            <person name="Castelle C.J."/>
            <person name="Singh A."/>
            <person name="Wilkins M.J."/>
            <person name="Williams K.H."/>
            <person name="Banfield J.F."/>
        </authorList>
    </citation>
    <scope>NUCLEOTIDE SEQUENCE [LARGE SCALE GENOMIC DNA]</scope>
</reference>
<dbReference type="STRING" id="1619007.UX70_C0001G0017"/>
<evidence type="ECO:0000313" key="2">
    <source>
        <dbReference type="Proteomes" id="UP000035656"/>
    </source>
</evidence>
<name>A0A0G4AR71_9BACT</name>
<sequence>MENAKNTKRANKLNIKYSLAQEDPIDIERRVRRAFEILFDEMEKTGRLNSKAPTKEQKISNKIIKQKHEINRE</sequence>
<dbReference type="KEGG" id="pwo:UX70_C0001G0017"/>
<proteinExistence type="predicted"/>
<dbReference type="EMBL" id="CP011209">
    <property type="protein sequence ID" value="AKM77755.1"/>
    <property type="molecule type" value="Genomic_DNA"/>
</dbReference>